<keyword evidence="3" id="KW-1185">Reference proteome</keyword>
<dbReference type="EMBL" id="JACHNB010000001">
    <property type="protein sequence ID" value="MBB4736768.1"/>
    <property type="molecule type" value="Genomic_DNA"/>
</dbReference>
<feature type="region of interest" description="Disordered" evidence="1">
    <location>
        <begin position="72"/>
        <end position="97"/>
    </location>
</feature>
<feature type="compositionally biased region" description="Polar residues" evidence="1">
    <location>
        <begin position="72"/>
        <end position="83"/>
    </location>
</feature>
<accession>A0A7W7GR48</accession>
<feature type="compositionally biased region" description="Low complexity" evidence="1">
    <location>
        <begin position="130"/>
        <end position="175"/>
    </location>
</feature>
<feature type="compositionally biased region" description="Gly residues" evidence="1">
    <location>
        <begin position="180"/>
        <end position="238"/>
    </location>
</feature>
<comment type="caution">
    <text evidence="2">The sequence shown here is derived from an EMBL/GenBank/DDBJ whole genome shotgun (WGS) entry which is preliminary data.</text>
</comment>
<name>A0A7W7GR48_9ACTN</name>
<organism evidence="2 3">
    <name type="scientific">Actinoplanes octamycinicus</name>
    <dbReference type="NCBI Taxonomy" id="135948"/>
    <lineage>
        <taxon>Bacteria</taxon>
        <taxon>Bacillati</taxon>
        <taxon>Actinomycetota</taxon>
        <taxon>Actinomycetes</taxon>
        <taxon>Micromonosporales</taxon>
        <taxon>Micromonosporaceae</taxon>
        <taxon>Actinoplanes</taxon>
    </lineage>
</organism>
<evidence type="ECO:0008006" key="4">
    <source>
        <dbReference type="Google" id="ProtNLM"/>
    </source>
</evidence>
<sequence length="431" mass="43854">MRRSKYRRASNPTWFSGRRRIIAVAATLAAFGGIVTVTQISSASTSTNTKSALAACDNLKAGGQTKLSTQTRRGTYTTNNGAVTQHPDDGAGDVATTEQVRARCRDWVMKNVANAENQTNRRRNRGNGGNNNNTGGNNNNTGGNNNGGAATSAPASAPATGEASEGASAPASGEPTEGQNNGGNNNGGNTGGNNNGGNTGGNNNGGGDTGGNNNGGGDNGGNTGGGDNGGNNNGGNNGGATAAPTAPPPGAGLGILTNSCDTSNLPRHDGFQKGDRCVSTEFGEVGSAANNPSLLITQAPRVINRNQAFTLQVSTRNLIRDRFLAAGQGGYYVESSVLQNGLVRGHFHTACRMLASTNEAPTPEGVPAFFVATEDSKGGRTPDSVTIQVPGLPQSGTAQCASWAGDGSHRIPMMERANQTPAFDVVRIRVR</sequence>
<protein>
    <recommendedName>
        <fullName evidence="4">Pecanex-like protein 1</fullName>
    </recommendedName>
</protein>
<evidence type="ECO:0000313" key="3">
    <source>
        <dbReference type="Proteomes" id="UP000546162"/>
    </source>
</evidence>
<evidence type="ECO:0000256" key="1">
    <source>
        <dbReference type="SAM" id="MobiDB-lite"/>
    </source>
</evidence>
<dbReference type="AlphaFoldDB" id="A0A7W7GR48"/>
<feature type="region of interest" description="Disordered" evidence="1">
    <location>
        <begin position="111"/>
        <end position="258"/>
    </location>
</feature>
<gene>
    <name evidence="2" type="ORF">BJY16_000227</name>
</gene>
<reference evidence="2 3" key="1">
    <citation type="submission" date="2020-08" db="EMBL/GenBank/DDBJ databases">
        <title>Sequencing the genomes of 1000 actinobacteria strains.</title>
        <authorList>
            <person name="Klenk H.-P."/>
        </authorList>
    </citation>
    <scope>NUCLEOTIDE SEQUENCE [LARGE SCALE GENOMIC DNA]</scope>
    <source>
        <strain evidence="2 3">DSM 45809</strain>
    </source>
</reference>
<evidence type="ECO:0000313" key="2">
    <source>
        <dbReference type="EMBL" id="MBB4736768.1"/>
    </source>
</evidence>
<proteinExistence type="predicted"/>
<dbReference type="Proteomes" id="UP000546162">
    <property type="component" value="Unassembled WGS sequence"/>
</dbReference>
<dbReference type="RefSeq" id="WP_185037277.1">
    <property type="nucleotide sequence ID" value="NZ_BAABFG010000005.1"/>
</dbReference>